<dbReference type="EMBL" id="FXUV01000037">
    <property type="protein sequence ID" value="SMQ12917.1"/>
    <property type="molecule type" value="Genomic_DNA"/>
</dbReference>
<sequence>MKCKLVTPIHGGGVEARSSDKDLPIRVAAIRGQLRFWWRLLAKHKPEWGLSEKSAKEFREQEFVLWGGMADGEDGGNASLVFLRVKVSNKLEDGLLKNYISEWNERKRKEETTVLSYALFTARKETTNHVPEMTLGKEGLMWTLQWRFSEKISDMQKEQVSETLRWWATLGGIGGRTRRGCGAFEVENVKLVSLDEMEALGCEILSSKNKDKLALQAWSESISSWKDIRKANKTAFKQLFGKEDNTRHLATVFSRPVKVGNQWRGVVVMLPNSSNGLKAILGKK</sequence>
<gene>
    <name evidence="4" type="ORF">KEBURONENSIS_00872</name>
    <name evidence="3" type="ORF">KEBURONENSIS_01734</name>
</gene>
<evidence type="ECO:0000313" key="3">
    <source>
        <dbReference type="EMBL" id="SMQ12917.1"/>
    </source>
</evidence>
<evidence type="ECO:0000313" key="4">
    <source>
        <dbReference type="EMBL" id="SNB61617.1"/>
    </source>
</evidence>
<reference evidence="3" key="1">
    <citation type="submission" date="2017-05" db="EMBL/GenBank/DDBJ databases">
        <authorList>
            <person name="Song R."/>
            <person name="Chenine A.L."/>
            <person name="Ruprecht R.M."/>
        </authorList>
    </citation>
    <scope>NUCLEOTIDE SEQUENCE</scope>
    <source>
        <strain evidence="3">Kingella_eburonensis</strain>
    </source>
</reference>
<dbReference type="RefSeq" id="WP_095062998.1">
    <property type="nucleotide sequence ID" value="NZ_FXUV02000013.1"/>
</dbReference>
<organism evidence="4 5">
    <name type="scientific">Kingella negevensis</name>
    <dbReference type="NCBI Taxonomy" id="1522312"/>
    <lineage>
        <taxon>Bacteria</taxon>
        <taxon>Pseudomonadati</taxon>
        <taxon>Pseudomonadota</taxon>
        <taxon>Betaproteobacteria</taxon>
        <taxon>Neisseriales</taxon>
        <taxon>Neisseriaceae</taxon>
        <taxon>Kingella</taxon>
    </lineage>
</organism>
<dbReference type="GO" id="GO:0051607">
    <property type="term" value="P:defense response to virus"/>
    <property type="evidence" value="ECO:0007669"/>
    <property type="project" value="UniProtKB-KW"/>
</dbReference>
<dbReference type="NCBIfam" id="TIGR01894">
    <property type="entry name" value="cas_TM1795_cmr1"/>
    <property type="match status" value="1"/>
</dbReference>
<evidence type="ECO:0000256" key="1">
    <source>
        <dbReference type="ARBA" id="ARBA00023118"/>
    </source>
</evidence>
<dbReference type="InterPro" id="IPR007522">
    <property type="entry name" value="CRISPR-assoc_prot_TM1795"/>
</dbReference>
<dbReference type="InterPro" id="IPR005537">
    <property type="entry name" value="RAMP_III_fam"/>
</dbReference>
<dbReference type="AlphaFoldDB" id="A0A238T999"/>
<accession>A0A238T999</accession>
<keyword evidence="5" id="KW-1185">Reference proteome</keyword>
<protein>
    <recommendedName>
        <fullName evidence="2">CRISPR type III-associated protein domain-containing protein</fullName>
    </recommendedName>
</protein>
<dbReference type="OrthoDB" id="190500at2"/>
<evidence type="ECO:0000259" key="2">
    <source>
        <dbReference type="Pfam" id="PF03787"/>
    </source>
</evidence>
<proteinExistence type="predicted"/>
<reference evidence="4 5" key="2">
    <citation type="submission" date="2017-06" db="EMBL/GenBank/DDBJ databases">
        <authorList>
            <person name="Kim H.J."/>
            <person name="Triplett B.A."/>
        </authorList>
    </citation>
    <scope>NUCLEOTIDE SEQUENCE [LARGE SCALE GENOMIC DNA]</scope>
    <source>
        <strain evidence="4">Kingella_eburonensis</strain>
    </source>
</reference>
<dbReference type="Pfam" id="PF03787">
    <property type="entry name" value="RAMPs"/>
    <property type="match status" value="1"/>
</dbReference>
<feature type="domain" description="CRISPR type III-associated protein" evidence="2">
    <location>
        <begin position="2"/>
        <end position="185"/>
    </location>
</feature>
<keyword evidence="1" id="KW-0051">Antiviral defense</keyword>
<dbReference type="Proteomes" id="UP000215450">
    <property type="component" value="Unassembled WGS sequence"/>
</dbReference>
<name>A0A238T999_9NEIS</name>
<evidence type="ECO:0000313" key="5">
    <source>
        <dbReference type="Proteomes" id="UP000215450"/>
    </source>
</evidence>
<dbReference type="EMBL" id="FXUV02000013">
    <property type="protein sequence ID" value="SNB61617.1"/>
    <property type="molecule type" value="Genomic_DNA"/>
</dbReference>